<protein>
    <submittedName>
        <fullName evidence="1">Uncharacterized protein</fullName>
    </submittedName>
</protein>
<evidence type="ECO:0000313" key="1">
    <source>
        <dbReference type="EMBL" id="GGF89726.1"/>
    </source>
</evidence>
<proteinExistence type="predicted"/>
<sequence>MSNRFMVASDLYNRIFTVQSSNPEVEVDYVIWNRLFALLPRDYQLPDNTVLSLRPGDPKL</sequence>
<reference evidence="2" key="1">
    <citation type="journal article" date="2019" name="Int. J. Syst. Evol. Microbiol.">
        <title>The Global Catalogue of Microorganisms (GCM) 10K type strain sequencing project: providing services to taxonomists for standard genome sequencing and annotation.</title>
        <authorList>
            <consortium name="The Broad Institute Genomics Platform"/>
            <consortium name="The Broad Institute Genome Sequencing Center for Infectious Disease"/>
            <person name="Wu L."/>
            <person name="Ma J."/>
        </authorList>
    </citation>
    <scope>NUCLEOTIDE SEQUENCE [LARGE SCALE GENOMIC DNA]</scope>
    <source>
        <strain evidence="2">CGMCC 1.15420</strain>
    </source>
</reference>
<dbReference type="Proteomes" id="UP000608420">
    <property type="component" value="Unassembled WGS sequence"/>
</dbReference>
<dbReference type="RefSeq" id="WP_120463299.1">
    <property type="nucleotide sequence ID" value="NZ_BMIW01000004.1"/>
</dbReference>
<dbReference type="EMBL" id="BMIW01000004">
    <property type="protein sequence ID" value="GGF89726.1"/>
    <property type="molecule type" value="Genomic_DNA"/>
</dbReference>
<keyword evidence="2" id="KW-1185">Reference proteome</keyword>
<evidence type="ECO:0000313" key="2">
    <source>
        <dbReference type="Proteomes" id="UP000608420"/>
    </source>
</evidence>
<name>A0ABQ1VQJ9_9BACL</name>
<accession>A0ABQ1VQJ9</accession>
<comment type="caution">
    <text evidence="1">The sequence shown here is derived from an EMBL/GenBank/DDBJ whole genome shotgun (WGS) entry which is preliminary data.</text>
</comment>
<gene>
    <name evidence="1" type="ORF">GCM10010913_08920</name>
</gene>
<organism evidence="1 2">
    <name type="scientific">Paenibacillus aceti</name>
    <dbReference type="NCBI Taxonomy" id="1820010"/>
    <lineage>
        <taxon>Bacteria</taxon>
        <taxon>Bacillati</taxon>
        <taxon>Bacillota</taxon>
        <taxon>Bacilli</taxon>
        <taxon>Bacillales</taxon>
        <taxon>Paenibacillaceae</taxon>
        <taxon>Paenibacillus</taxon>
    </lineage>
</organism>